<proteinExistence type="inferred from homology"/>
<comment type="caution">
    <text evidence="4">The sequence shown here is derived from an EMBL/GenBank/DDBJ whole genome shotgun (WGS) entry which is preliminary data.</text>
</comment>
<name>A0ABP0B767_9PEZI</name>
<organism evidence="4 5">
    <name type="scientific">Sporothrix bragantina</name>
    <dbReference type="NCBI Taxonomy" id="671064"/>
    <lineage>
        <taxon>Eukaryota</taxon>
        <taxon>Fungi</taxon>
        <taxon>Dikarya</taxon>
        <taxon>Ascomycota</taxon>
        <taxon>Pezizomycotina</taxon>
        <taxon>Sordariomycetes</taxon>
        <taxon>Sordariomycetidae</taxon>
        <taxon>Ophiostomatales</taxon>
        <taxon>Ophiostomataceae</taxon>
        <taxon>Sporothrix</taxon>
    </lineage>
</organism>
<dbReference type="Proteomes" id="UP001642406">
    <property type="component" value="Unassembled WGS sequence"/>
</dbReference>
<reference evidence="4 5" key="1">
    <citation type="submission" date="2024-01" db="EMBL/GenBank/DDBJ databases">
        <authorList>
            <person name="Allen C."/>
            <person name="Tagirdzhanova G."/>
        </authorList>
    </citation>
    <scope>NUCLEOTIDE SEQUENCE [LARGE SCALE GENOMIC DNA]</scope>
</reference>
<dbReference type="EMBL" id="CAWUHC010000014">
    <property type="protein sequence ID" value="CAK7215409.1"/>
    <property type="molecule type" value="Genomic_DNA"/>
</dbReference>
<gene>
    <name evidence="4" type="primary">ACB1</name>
    <name evidence="4" type="ORF">SBRCBS47491_002479</name>
</gene>
<accession>A0ABP0B767</accession>
<dbReference type="Gene3D" id="1.20.80.10">
    <property type="match status" value="1"/>
</dbReference>
<dbReference type="InterPro" id="IPR035984">
    <property type="entry name" value="Acyl-CoA-binding_sf"/>
</dbReference>
<evidence type="ECO:0000259" key="3">
    <source>
        <dbReference type="PROSITE" id="PS51228"/>
    </source>
</evidence>
<protein>
    <submittedName>
        <fullName evidence="4">Acyl-CoA-binding protein (ACBP)/diazepam binding inhibitor (DBI)/endozepine (EP)</fullName>
    </submittedName>
</protein>
<sequence>MTSNAAFEQAQLDVRKLKQKPSPDELLKLYALYKIGTGADITKARAPGMFELQAKAMRRAWQDMIDKEEYTPEDAQKAYIEFVEKLKVEHGYDPTKEPEAVRT</sequence>
<keyword evidence="2" id="KW-0446">Lipid-binding</keyword>
<dbReference type="Pfam" id="PF00887">
    <property type="entry name" value="ACBP"/>
    <property type="match status" value="1"/>
</dbReference>
<dbReference type="InterPro" id="IPR000582">
    <property type="entry name" value="Acyl-CoA-binding_protein"/>
</dbReference>
<dbReference type="PANTHER" id="PTHR23310:SF62">
    <property type="entry name" value="ACYL-COA BINDING PROTEIN 1, ISOFORM A"/>
    <property type="match status" value="1"/>
</dbReference>
<keyword evidence="5" id="KW-1185">Reference proteome</keyword>
<evidence type="ECO:0000313" key="5">
    <source>
        <dbReference type="Proteomes" id="UP001642406"/>
    </source>
</evidence>
<evidence type="ECO:0000256" key="1">
    <source>
        <dbReference type="ARBA" id="ARBA00005567"/>
    </source>
</evidence>
<evidence type="ECO:0000313" key="4">
    <source>
        <dbReference type="EMBL" id="CAK7215409.1"/>
    </source>
</evidence>
<dbReference type="PANTHER" id="PTHR23310">
    <property type="entry name" value="ACYL-COA-BINDING PROTEIN, ACBP"/>
    <property type="match status" value="1"/>
</dbReference>
<feature type="domain" description="ACB" evidence="3">
    <location>
        <begin position="3"/>
        <end position="92"/>
    </location>
</feature>
<evidence type="ECO:0000256" key="2">
    <source>
        <dbReference type="ARBA" id="ARBA00023121"/>
    </source>
</evidence>
<dbReference type="InterPro" id="IPR014352">
    <property type="entry name" value="FERM/acyl-CoA-bd_prot_sf"/>
</dbReference>
<dbReference type="PROSITE" id="PS51228">
    <property type="entry name" value="ACB_2"/>
    <property type="match status" value="1"/>
</dbReference>
<dbReference type="SUPFAM" id="SSF47027">
    <property type="entry name" value="Acyl-CoA binding protein"/>
    <property type="match status" value="1"/>
</dbReference>
<dbReference type="PRINTS" id="PR00689">
    <property type="entry name" value="ACOABINDINGP"/>
</dbReference>
<comment type="similarity">
    <text evidence="1">Belongs to the ACBP family.</text>
</comment>